<dbReference type="GO" id="GO:0000447">
    <property type="term" value="P:endonucleolytic cleavage in ITS1 to separate SSU-rRNA from 5.8S rRNA and LSU-rRNA from tricistronic rRNA transcript (SSU-rRNA, 5.8S rRNA, LSU-rRNA)"/>
    <property type="evidence" value="ECO:0007669"/>
    <property type="project" value="TreeGrafter"/>
</dbReference>
<dbReference type="GO" id="GO:0006417">
    <property type="term" value="P:regulation of translation"/>
    <property type="evidence" value="ECO:0007669"/>
    <property type="project" value="UniProtKB-KW"/>
</dbReference>
<feature type="region of interest" description="Disordered" evidence="5">
    <location>
        <begin position="677"/>
        <end position="710"/>
    </location>
</feature>
<protein>
    <submittedName>
        <fullName evidence="6">Pumilio-23-like protein</fullName>
    </submittedName>
</protein>
<proteinExistence type="predicted"/>
<dbReference type="GO" id="GO:0005730">
    <property type="term" value="C:nucleolus"/>
    <property type="evidence" value="ECO:0007669"/>
    <property type="project" value="TreeGrafter"/>
</dbReference>
<dbReference type="SMART" id="SM00025">
    <property type="entry name" value="Pumilio"/>
    <property type="match status" value="6"/>
</dbReference>
<evidence type="ECO:0000313" key="7">
    <source>
        <dbReference type="Proteomes" id="UP000030645"/>
    </source>
</evidence>
<dbReference type="AlphaFoldDB" id="W9R1Z5"/>
<evidence type="ECO:0000256" key="2">
    <source>
        <dbReference type="ARBA" id="ARBA00022845"/>
    </source>
</evidence>
<keyword evidence="1" id="KW-0677">Repeat</keyword>
<evidence type="ECO:0000256" key="4">
    <source>
        <dbReference type="PROSITE-ProRule" id="PRU00317"/>
    </source>
</evidence>
<dbReference type="PANTHER" id="PTHR13102:SF0">
    <property type="entry name" value="NUCLEOLAR PROTEIN 9"/>
    <property type="match status" value="1"/>
</dbReference>
<gene>
    <name evidence="6" type="ORF">L484_017989</name>
</gene>
<feature type="repeat" description="Pumilio" evidence="4">
    <location>
        <begin position="358"/>
        <end position="395"/>
    </location>
</feature>
<dbReference type="InterPro" id="IPR040000">
    <property type="entry name" value="NOP9"/>
</dbReference>
<dbReference type="Pfam" id="PF22493">
    <property type="entry name" value="PUF_NOP9"/>
    <property type="match status" value="1"/>
</dbReference>
<accession>W9R1Z5</accession>
<dbReference type="GO" id="GO:0000056">
    <property type="term" value="P:ribosomal small subunit export from nucleus"/>
    <property type="evidence" value="ECO:0007669"/>
    <property type="project" value="TreeGrafter"/>
</dbReference>
<feature type="region of interest" description="Disordered" evidence="5">
    <location>
        <begin position="1"/>
        <end position="32"/>
    </location>
</feature>
<dbReference type="eggNOG" id="KOG2188">
    <property type="taxonomic scope" value="Eukaryota"/>
</dbReference>
<evidence type="ECO:0000256" key="1">
    <source>
        <dbReference type="ARBA" id="ARBA00022737"/>
    </source>
</evidence>
<dbReference type="PANTHER" id="PTHR13102">
    <property type="entry name" value="NUCLEOLAR PROTEIN 9"/>
    <property type="match status" value="1"/>
</dbReference>
<dbReference type="Gene3D" id="1.25.10.10">
    <property type="entry name" value="Leucine-rich Repeat Variant"/>
    <property type="match status" value="2"/>
</dbReference>
<dbReference type="GO" id="GO:0000472">
    <property type="term" value="P:endonucleolytic cleavage to generate mature 5'-end of SSU-rRNA from (SSU-rRNA, 5.8S rRNA, LSU-rRNA)"/>
    <property type="evidence" value="ECO:0007669"/>
    <property type="project" value="TreeGrafter"/>
</dbReference>
<keyword evidence="7" id="KW-1185">Reference proteome</keyword>
<dbReference type="SUPFAM" id="SSF48371">
    <property type="entry name" value="ARM repeat"/>
    <property type="match status" value="1"/>
</dbReference>
<dbReference type="GO" id="GO:0000480">
    <property type="term" value="P:endonucleolytic cleavage in 5'-ETS of tricistronic rRNA transcript (SSU-rRNA, 5.8S rRNA, LSU-rRNA)"/>
    <property type="evidence" value="ECO:0007669"/>
    <property type="project" value="TreeGrafter"/>
</dbReference>
<feature type="compositionally biased region" description="Basic residues" evidence="5">
    <location>
        <begin position="1"/>
        <end position="15"/>
    </location>
</feature>
<dbReference type="InterPro" id="IPR016024">
    <property type="entry name" value="ARM-type_fold"/>
</dbReference>
<dbReference type="EMBL" id="KE344502">
    <property type="protein sequence ID" value="EXB64656.1"/>
    <property type="molecule type" value="Genomic_DNA"/>
</dbReference>
<dbReference type="Proteomes" id="UP000030645">
    <property type="component" value="Unassembled WGS sequence"/>
</dbReference>
<evidence type="ECO:0000256" key="3">
    <source>
        <dbReference type="ARBA" id="ARBA00022884"/>
    </source>
</evidence>
<dbReference type="InterPro" id="IPR001313">
    <property type="entry name" value="Pumilio_RNA-bd_rpt"/>
</dbReference>
<feature type="compositionally biased region" description="Basic and acidic residues" evidence="5">
    <location>
        <begin position="689"/>
        <end position="703"/>
    </location>
</feature>
<dbReference type="GO" id="GO:0030686">
    <property type="term" value="C:90S preribosome"/>
    <property type="evidence" value="ECO:0007669"/>
    <property type="project" value="TreeGrafter"/>
</dbReference>
<dbReference type="GO" id="GO:0003723">
    <property type="term" value="F:RNA binding"/>
    <property type="evidence" value="ECO:0007669"/>
    <property type="project" value="UniProtKB-KW"/>
</dbReference>
<keyword evidence="3" id="KW-0694">RNA-binding</keyword>
<dbReference type="PROSITE" id="PS50302">
    <property type="entry name" value="PUM"/>
    <property type="match status" value="1"/>
</dbReference>
<evidence type="ECO:0000256" key="5">
    <source>
        <dbReference type="SAM" id="MobiDB-lite"/>
    </source>
</evidence>
<dbReference type="InterPro" id="IPR011989">
    <property type="entry name" value="ARM-like"/>
</dbReference>
<keyword evidence="2" id="KW-0810">Translation regulation</keyword>
<name>W9R1Z5_9ROSA</name>
<reference evidence="7" key="1">
    <citation type="submission" date="2013-01" db="EMBL/GenBank/DDBJ databases">
        <title>Draft Genome Sequence of a Mulberry Tree, Morus notabilis C.K. Schneid.</title>
        <authorList>
            <person name="He N."/>
            <person name="Zhao S."/>
        </authorList>
    </citation>
    <scope>NUCLEOTIDE SEQUENCE</scope>
</reference>
<dbReference type="GO" id="GO:0030688">
    <property type="term" value="C:preribosome, small subunit precursor"/>
    <property type="evidence" value="ECO:0007669"/>
    <property type="project" value="TreeGrafter"/>
</dbReference>
<sequence>MGGKDKSHKRDKRKKGNFDDTSKKKVSGKAADGSFKTENFAKHRMNYAPHQSVVRKQVDPETTKYFSEIANLFESNGVDLEERAVICGNALEETRGNEFQLATDYIISHTLQMLLEGCDIDHLCDFLRSCAKDFPFIATDQSGSHVAETAIRSLAMHLQDSDVYSVVEDTLTMICKVVVENSVDVMCNCYGSHVLRSLLSLCKGVPLDSSKSHDKKSSVVLAERLNFKASRSDENASLHAHQGFPDLFKLLVSGIMNCTQEDIKTLQFDQYSSCTKRVGIFSPSQTALKLLAGDDEELLRIIPILLGCKKENIKDGNIIEANEVRNIVDLMKETAFSHQMEVILEVAPEVLYNEIFLKVFRNSLFELSSHHCGNFVVQALISHARHREQMELIWEELGPNFKGIIEMGRPGVIASVIAASQRFHTHEQKCCQALAAAVCSANESPRWIVPRILFLDNYFCCEDKANWTWQGSAKIHVVGSLILQEVFRYPGEFIQPFVTSILSMEDDNVLDLAKNTGGARVIEAFLSSSVSAKLKRRLIAKLRGHFGELSMHLPGSFTVDKCFATSNISLQEAIVSELSAVRSELSKTKQGPHLIRKLDVDGFAARPDQWRSKQESKQSAYKEFHATFGSGEIKSSKHGNFLAHTSKEKPRPEGIKKMRKEINDSLASPVPFLSNSGFKGRSHKSGKHWKNDARTAVDGDGSKGKNNWSKKRENQGFEVLGGILRELEPSCLKGVFLLACKSLLAREDEIGFDAEEECAFAIGRAAALDPQGKDDRMREIESARAAKTLDQAFIIL</sequence>
<evidence type="ECO:0000313" key="6">
    <source>
        <dbReference type="EMBL" id="EXB64656.1"/>
    </source>
</evidence>
<dbReference type="STRING" id="981085.W9R1Z5"/>
<organism evidence="6 7">
    <name type="scientific">Morus notabilis</name>
    <dbReference type="NCBI Taxonomy" id="981085"/>
    <lineage>
        <taxon>Eukaryota</taxon>
        <taxon>Viridiplantae</taxon>
        <taxon>Streptophyta</taxon>
        <taxon>Embryophyta</taxon>
        <taxon>Tracheophyta</taxon>
        <taxon>Spermatophyta</taxon>
        <taxon>Magnoliopsida</taxon>
        <taxon>eudicotyledons</taxon>
        <taxon>Gunneridae</taxon>
        <taxon>Pentapetalae</taxon>
        <taxon>rosids</taxon>
        <taxon>fabids</taxon>
        <taxon>Rosales</taxon>
        <taxon>Moraceae</taxon>
        <taxon>Moreae</taxon>
        <taxon>Morus</taxon>
    </lineage>
</organism>